<dbReference type="AlphaFoldDB" id="A0A381KNK9"/>
<dbReference type="Pfam" id="PF05947">
    <property type="entry name" value="T6SS_TssF"/>
    <property type="match status" value="1"/>
</dbReference>
<organism evidence="1 2">
    <name type="scientific">Buttiauxella agrestis</name>
    <dbReference type="NCBI Taxonomy" id="82977"/>
    <lineage>
        <taxon>Bacteria</taxon>
        <taxon>Pseudomonadati</taxon>
        <taxon>Pseudomonadota</taxon>
        <taxon>Gammaproteobacteria</taxon>
        <taxon>Enterobacterales</taxon>
        <taxon>Enterobacteriaceae</taxon>
        <taxon>Buttiauxella</taxon>
    </lineage>
</organism>
<dbReference type="PANTHER" id="PTHR35370">
    <property type="entry name" value="CYTOPLASMIC PROTEIN-RELATED-RELATED"/>
    <property type="match status" value="1"/>
</dbReference>
<evidence type="ECO:0000313" key="1">
    <source>
        <dbReference type="EMBL" id="SUY92964.1"/>
    </source>
</evidence>
<dbReference type="InterPro" id="IPR010272">
    <property type="entry name" value="T6SS_TssF"/>
</dbReference>
<dbReference type="PANTHER" id="PTHR35370:SF1">
    <property type="entry name" value="TYPE VI SECRETION SYSTEM COMPONENT TSSF1"/>
    <property type="match status" value="1"/>
</dbReference>
<gene>
    <name evidence="1" type="ORF">NCTC12119_04994</name>
</gene>
<name>A0A381KNK9_9ENTR</name>
<accession>A0A381KNK9</accession>
<evidence type="ECO:0000313" key="2">
    <source>
        <dbReference type="Proteomes" id="UP000255528"/>
    </source>
</evidence>
<dbReference type="PIRSF" id="PIRSF028304">
    <property type="entry name" value="UCP028304"/>
    <property type="match status" value="1"/>
</dbReference>
<reference evidence="1 2" key="1">
    <citation type="submission" date="2018-06" db="EMBL/GenBank/DDBJ databases">
        <authorList>
            <consortium name="Pathogen Informatics"/>
            <person name="Doyle S."/>
        </authorList>
    </citation>
    <scope>NUCLEOTIDE SEQUENCE [LARGE SCALE GENOMIC DNA]</scope>
    <source>
        <strain evidence="1 2">NCTC12119</strain>
    </source>
</reference>
<protein>
    <submittedName>
        <fullName evidence="1">Uncharacterized protein conserved in bacteria</fullName>
    </submittedName>
</protein>
<dbReference type="EMBL" id="UIGI01000002">
    <property type="protein sequence ID" value="SUY92964.1"/>
    <property type="molecule type" value="Genomic_DNA"/>
</dbReference>
<sequence>MNRLLPYYQKELAFLKQHGKAFANRFPKIARRLGMINGESEDPHVERIIESFALLTSRIHQRLDDDMPEVTEALLTTLAPQFLRAIPSTCIVTIEPDRQTSGITDKNTIAAGTPLFSRHIDEGVCQFQTVYPVELLPLSVKHALLQFEKDDLNWHLYLDFQVWSGATVTGETLRVFLHGPSNAVNILYTLLCSAINTLTLRNDDTVYSLKSEAVRPVGFQQQESLIKQDPRILPIHVLLQDYFFFPQKFHFLDIQLPAAFSGTSNSTFRLEAVFNRSHLNHSLEKLAEIIDADFFRLHCSPAINLFTQRAEPITLTESTAEYPIIPDIRYQHQVDVWAINHVFVQSRQDNDIAVHPVQPLFGIDHSRLEGNTGIYWQSFQRETLTDKGPDSKTFIAFANRNMEPGTPKADIITISLTCTNHTIPNQMKNGHPEGDFDSDLPLAGLKISALSRPTRPVTPAAKSALRWRLISQLSLNHMLLSGNQGVDVLRETLMLYNFHNQPAITRIINMILQLEVESITARLVAHDPCTTARGIALTLTFSHEALNEPEYYLLCCFLEHFLGLYAPVNSFTRVTTLIEHEEHTRHNWPIRAGKLSWI</sequence>
<proteinExistence type="predicted"/>
<dbReference type="Proteomes" id="UP000255528">
    <property type="component" value="Unassembled WGS sequence"/>
</dbReference>
<dbReference type="NCBIfam" id="TIGR03359">
    <property type="entry name" value="VI_chp_6"/>
    <property type="match status" value="1"/>
</dbReference>